<dbReference type="GO" id="GO:0004523">
    <property type="term" value="F:RNA-DNA hybrid ribonuclease activity"/>
    <property type="evidence" value="ECO:0007669"/>
    <property type="project" value="InterPro"/>
</dbReference>
<dbReference type="SUPFAM" id="SSF53098">
    <property type="entry name" value="Ribonuclease H-like"/>
    <property type="match status" value="1"/>
</dbReference>
<dbReference type="InterPro" id="IPR012337">
    <property type="entry name" value="RNaseH-like_sf"/>
</dbReference>
<dbReference type="AlphaFoldDB" id="A0A0D2SNI0"/>
<sequence length="134" mass="14929">MGYLKFNVDGSSSGNPRRAGYGGILKGDTGKLIAILSGPLKNSDSDLTELTAIRIALEVFVKSEWENNRDLAVETDSMVIISWCFNPVLRQWRFAETFKIIDHCIILVQNVKIVYVCREVNNCAKTSKSSMLLA</sequence>
<feature type="domain" description="RNase H type-1" evidence="1">
    <location>
        <begin position="7"/>
        <end position="126"/>
    </location>
</feature>
<dbReference type="Pfam" id="PF13456">
    <property type="entry name" value="RVT_3"/>
    <property type="match status" value="1"/>
</dbReference>
<dbReference type="OMA" id="SWINNES"/>
<dbReference type="InterPro" id="IPR002156">
    <property type="entry name" value="RNaseH_domain"/>
</dbReference>
<dbReference type="Proteomes" id="UP000593578">
    <property type="component" value="Unassembled WGS sequence"/>
</dbReference>
<accession>A0A0D2SNI0</accession>
<reference evidence="2 4" key="1">
    <citation type="journal article" date="2012" name="Nature">
        <title>Repeated polyploidization of Gossypium genomes and the evolution of spinnable cotton fibres.</title>
        <authorList>
            <person name="Paterson A.H."/>
            <person name="Wendel J.F."/>
            <person name="Gundlach H."/>
            <person name="Guo H."/>
            <person name="Jenkins J."/>
            <person name="Jin D."/>
            <person name="Llewellyn D."/>
            <person name="Showmaker K.C."/>
            <person name="Shu S."/>
            <person name="Udall J."/>
            <person name="Yoo M.J."/>
            <person name="Byers R."/>
            <person name="Chen W."/>
            <person name="Doron-Faigenboim A."/>
            <person name="Duke M.V."/>
            <person name="Gong L."/>
            <person name="Grimwood J."/>
            <person name="Grover C."/>
            <person name="Grupp K."/>
            <person name="Hu G."/>
            <person name="Lee T.H."/>
            <person name="Li J."/>
            <person name="Lin L."/>
            <person name="Liu T."/>
            <person name="Marler B.S."/>
            <person name="Page J.T."/>
            <person name="Roberts A.W."/>
            <person name="Romanel E."/>
            <person name="Sanders W.S."/>
            <person name="Szadkowski E."/>
            <person name="Tan X."/>
            <person name="Tang H."/>
            <person name="Xu C."/>
            <person name="Wang J."/>
            <person name="Wang Z."/>
            <person name="Zhang D."/>
            <person name="Zhang L."/>
            <person name="Ashrafi H."/>
            <person name="Bedon F."/>
            <person name="Bowers J.E."/>
            <person name="Brubaker C.L."/>
            <person name="Chee P.W."/>
            <person name="Das S."/>
            <person name="Gingle A.R."/>
            <person name="Haigler C.H."/>
            <person name="Harker D."/>
            <person name="Hoffmann L.V."/>
            <person name="Hovav R."/>
            <person name="Jones D.C."/>
            <person name="Lemke C."/>
            <person name="Mansoor S."/>
            <person name="ur Rahman M."/>
            <person name="Rainville L.N."/>
            <person name="Rambani A."/>
            <person name="Reddy U.K."/>
            <person name="Rong J.K."/>
            <person name="Saranga Y."/>
            <person name="Scheffler B.E."/>
            <person name="Scheffler J.A."/>
            <person name="Stelly D.M."/>
            <person name="Triplett B.A."/>
            <person name="Van Deynze A."/>
            <person name="Vaslin M.F."/>
            <person name="Waghmare V.N."/>
            <person name="Walford S.A."/>
            <person name="Wright R.J."/>
            <person name="Zaki E.A."/>
            <person name="Zhang T."/>
            <person name="Dennis E.S."/>
            <person name="Mayer K.F."/>
            <person name="Peterson D.G."/>
            <person name="Rokhsar D.S."/>
            <person name="Wang X."/>
            <person name="Schmutz J."/>
        </authorList>
    </citation>
    <scope>NUCLEOTIDE SEQUENCE [LARGE SCALE GENOMIC DNA]</scope>
</reference>
<name>A0A0D2SNI0_GOSRA</name>
<gene>
    <name evidence="2" type="ORF">B456_010G061800</name>
    <name evidence="3" type="ORF">Gorai_007245</name>
</gene>
<dbReference type="PANTHER" id="PTHR47723:SF22">
    <property type="entry name" value="RNASE H TYPE-1 DOMAIN-CONTAINING PROTEIN"/>
    <property type="match status" value="1"/>
</dbReference>
<dbReference type="Proteomes" id="UP000032304">
    <property type="component" value="Chromosome 10"/>
</dbReference>
<evidence type="ECO:0000313" key="2">
    <source>
        <dbReference type="EMBL" id="KJB64718.1"/>
    </source>
</evidence>
<dbReference type="CDD" id="cd06222">
    <property type="entry name" value="RNase_H_like"/>
    <property type="match status" value="1"/>
</dbReference>
<evidence type="ECO:0000313" key="4">
    <source>
        <dbReference type="Proteomes" id="UP000032304"/>
    </source>
</evidence>
<keyword evidence="4" id="KW-1185">Reference proteome</keyword>
<dbReference type="EMBL" id="JABEZZ010000010">
    <property type="protein sequence ID" value="MBA0597440.1"/>
    <property type="molecule type" value="Genomic_DNA"/>
</dbReference>
<dbReference type="EMBL" id="CM001749">
    <property type="protein sequence ID" value="KJB64718.1"/>
    <property type="molecule type" value="Genomic_DNA"/>
</dbReference>
<reference evidence="3" key="3">
    <citation type="submission" date="2020-04" db="EMBL/GenBank/DDBJ databases">
        <authorList>
            <person name="Grover C.E."/>
            <person name="Arick M.A. II"/>
            <person name="Thrash A."/>
            <person name="Conover J.L."/>
            <person name="Sanders W.S."/>
            <person name="Peterson D.G."/>
            <person name="Scheffler J.A."/>
            <person name="Scheffler B.E."/>
            <person name="Wendel J.F."/>
        </authorList>
    </citation>
    <scope>NUCLEOTIDE SEQUENCE</scope>
    <source>
        <strain evidence="3">8</strain>
        <tissue evidence="3">Leaf</tissue>
    </source>
</reference>
<evidence type="ECO:0000313" key="3">
    <source>
        <dbReference type="EMBL" id="MBA0597440.1"/>
    </source>
</evidence>
<dbReference type="PANTHER" id="PTHR47723">
    <property type="entry name" value="OS05G0353850 PROTEIN"/>
    <property type="match status" value="1"/>
</dbReference>
<dbReference type="Gramene" id="KJB64718">
    <property type="protein sequence ID" value="KJB64718"/>
    <property type="gene ID" value="B456_010G061800"/>
</dbReference>
<organism evidence="2 4">
    <name type="scientific">Gossypium raimondii</name>
    <name type="common">Peruvian cotton</name>
    <name type="synonym">Gossypium klotzschianum subsp. raimondii</name>
    <dbReference type="NCBI Taxonomy" id="29730"/>
    <lineage>
        <taxon>Eukaryota</taxon>
        <taxon>Viridiplantae</taxon>
        <taxon>Streptophyta</taxon>
        <taxon>Embryophyta</taxon>
        <taxon>Tracheophyta</taxon>
        <taxon>Spermatophyta</taxon>
        <taxon>Magnoliopsida</taxon>
        <taxon>eudicotyledons</taxon>
        <taxon>Gunneridae</taxon>
        <taxon>Pentapetalae</taxon>
        <taxon>rosids</taxon>
        <taxon>malvids</taxon>
        <taxon>Malvales</taxon>
        <taxon>Malvaceae</taxon>
        <taxon>Malvoideae</taxon>
        <taxon>Gossypium</taxon>
    </lineage>
</organism>
<evidence type="ECO:0000259" key="1">
    <source>
        <dbReference type="Pfam" id="PF13456"/>
    </source>
</evidence>
<dbReference type="InterPro" id="IPR044730">
    <property type="entry name" value="RNase_H-like_dom_plant"/>
</dbReference>
<evidence type="ECO:0000313" key="5">
    <source>
        <dbReference type="Proteomes" id="UP000593578"/>
    </source>
</evidence>
<dbReference type="InterPro" id="IPR053151">
    <property type="entry name" value="RNase_H-like"/>
</dbReference>
<dbReference type="GO" id="GO:0003676">
    <property type="term" value="F:nucleic acid binding"/>
    <property type="evidence" value="ECO:0007669"/>
    <property type="project" value="InterPro"/>
</dbReference>
<proteinExistence type="predicted"/>
<protein>
    <recommendedName>
        <fullName evidence="1">RNase H type-1 domain-containing protein</fullName>
    </recommendedName>
</protein>
<dbReference type="Gene3D" id="3.30.420.10">
    <property type="entry name" value="Ribonuclease H-like superfamily/Ribonuclease H"/>
    <property type="match status" value="1"/>
</dbReference>
<dbReference type="InterPro" id="IPR036397">
    <property type="entry name" value="RNaseH_sf"/>
</dbReference>
<reference evidence="3 5" key="2">
    <citation type="journal article" date="2019" name="Genome Biol. Evol.">
        <title>Insights into the evolution of the New World diploid cottons (Gossypium, subgenus Houzingenia) based on genome sequencing.</title>
        <authorList>
            <person name="Grover C.E."/>
            <person name="Arick M.A. 2nd"/>
            <person name="Thrash A."/>
            <person name="Conover J.L."/>
            <person name="Sanders W.S."/>
            <person name="Peterson D.G."/>
            <person name="Frelichowski J.E."/>
            <person name="Scheffler J.A."/>
            <person name="Scheffler B.E."/>
            <person name="Wendel J.F."/>
        </authorList>
    </citation>
    <scope>NUCLEOTIDE SEQUENCE [LARGE SCALE GENOMIC DNA]</scope>
    <source>
        <strain evidence="3">8</strain>
        <tissue evidence="3">Leaf</tissue>
    </source>
</reference>